<comment type="caution">
    <text evidence="9">The sequence shown here is derived from an EMBL/GenBank/DDBJ whole genome shotgun (WGS) entry which is preliminary data.</text>
</comment>
<dbReference type="PANTHER" id="PTHR31944:SF131">
    <property type="entry name" value="HEME-RESPONSIVE ZINC FINGER TRANSCRIPTION FACTOR HAP1"/>
    <property type="match status" value="1"/>
</dbReference>
<evidence type="ECO:0000313" key="9">
    <source>
        <dbReference type="EMBL" id="KAK5996985.1"/>
    </source>
</evidence>
<dbReference type="CDD" id="cd00067">
    <property type="entry name" value="GAL4"/>
    <property type="match status" value="1"/>
</dbReference>
<protein>
    <submittedName>
        <fullName evidence="9">Transcription factor lepE-like protein</fullName>
    </submittedName>
</protein>
<dbReference type="SMART" id="SM00066">
    <property type="entry name" value="GAL4"/>
    <property type="match status" value="1"/>
</dbReference>
<evidence type="ECO:0000256" key="1">
    <source>
        <dbReference type="ARBA" id="ARBA00022723"/>
    </source>
</evidence>
<keyword evidence="4" id="KW-0238">DNA-binding</keyword>
<organism evidence="9 10">
    <name type="scientific">Cladobotryum mycophilum</name>
    <dbReference type="NCBI Taxonomy" id="491253"/>
    <lineage>
        <taxon>Eukaryota</taxon>
        <taxon>Fungi</taxon>
        <taxon>Dikarya</taxon>
        <taxon>Ascomycota</taxon>
        <taxon>Pezizomycotina</taxon>
        <taxon>Sordariomycetes</taxon>
        <taxon>Hypocreomycetidae</taxon>
        <taxon>Hypocreales</taxon>
        <taxon>Hypocreaceae</taxon>
        <taxon>Cladobotryum</taxon>
    </lineage>
</organism>
<dbReference type="Proteomes" id="UP001338125">
    <property type="component" value="Unassembled WGS sequence"/>
</dbReference>
<evidence type="ECO:0000259" key="8">
    <source>
        <dbReference type="PROSITE" id="PS50048"/>
    </source>
</evidence>
<dbReference type="InterPro" id="IPR001138">
    <property type="entry name" value="Zn2Cys6_DnaBD"/>
</dbReference>
<feature type="region of interest" description="Disordered" evidence="7">
    <location>
        <begin position="1"/>
        <end position="24"/>
    </location>
</feature>
<dbReference type="InterPro" id="IPR007219">
    <property type="entry name" value="XnlR_reg_dom"/>
</dbReference>
<evidence type="ECO:0000256" key="4">
    <source>
        <dbReference type="ARBA" id="ARBA00023125"/>
    </source>
</evidence>
<dbReference type="Gene3D" id="4.10.240.10">
    <property type="entry name" value="Zn(2)-C6 fungal-type DNA-binding domain"/>
    <property type="match status" value="1"/>
</dbReference>
<feature type="domain" description="Zn(2)-C6 fungal-type" evidence="8">
    <location>
        <begin position="26"/>
        <end position="56"/>
    </location>
</feature>
<accession>A0ABR0SXS2</accession>
<keyword evidence="6" id="KW-0539">Nucleus</keyword>
<dbReference type="EMBL" id="JAVFKD010000002">
    <property type="protein sequence ID" value="KAK5996985.1"/>
    <property type="molecule type" value="Genomic_DNA"/>
</dbReference>
<evidence type="ECO:0000256" key="2">
    <source>
        <dbReference type="ARBA" id="ARBA00022833"/>
    </source>
</evidence>
<gene>
    <name evidence="9" type="ORF">PT974_02334</name>
</gene>
<feature type="compositionally biased region" description="Polar residues" evidence="7">
    <location>
        <begin position="80"/>
        <end position="97"/>
    </location>
</feature>
<evidence type="ECO:0000256" key="6">
    <source>
        <dbReference type="ARBA" id="ARBA00023242"/>
    </source>
</evidence>
<evidence type="ECO:0000256" key="5">
    <source>
        <dbReference type="ARBA" id="ARBA00023163"/>
    </source>
</evidence>
<dbReference type="Pfam" id="PF04082">
    <property type="entry name" value="Fungal_trans"/>
    <property type="match status" value="1"/>
</dbReference>
<dbReference type="CDD" id="cd12148">
    <property type="entry name" value="fungal_TF_MHR"/>
    <property type="match status" value="1"/>
</dbReference>
<keyword evidence="3" id="KW-0805">Transcription regulation</keyword>
<reference evidence="9 10" key="1">
    <citation type="submission" date="2024-01" db="EMBL/GenBank/DDBJ databases">
        <title>Complete genome of Cladobotryum mycophilum ATHUM6906.</title>
        <authorList>
            <person name="Christinaki A.C."/>
            <person name="Myridakis A.I."/>
            <person name="Kouvelis V.N."/>
        </authorList>
    </citation>
    <scope>NUCLEOTIDE SEQUENCE [LARGE SCALE GENOMIC DNA]</scope>
    <source>
        <strain evidence="9 10">ATHUM6906</strain>
    </source>
</reference>
<dbReference type="Pfam" id="PF00172">
    <property type="entry name" value="Zn_clus"/>
    <property type="match status" value="1"/>
</dbReference>
<keyword evidence="10" id="KW-1185">Reference proteome</keyword>
<dbReference type="PROSITE" id="PS50048">
    <property type="entry name" value="ZN2_CY6_FUNGAL_2"/>
    <property type="match status" value="1"/>
</dbReference>
<evidence type="ECO:0000313" key="10">
    <source>
        <dbReference type="Proteomes" id="UP001338125"/>
    </source>
</evidence>
<evidence type="ECO:0000256" key="7">
    <source>
        <dbReference type="SAM" id="MobiDB-lite"/>
    </source>
</evidence>
<proteinExistence type="predicted"/>
<feature type="compositionally biased region" description="Low complexity" evidence="7">
    <location>
        <begin position="133"/>
        <end position="148"/>
    </location>
</feature>
<sequence length="796" mass="87672">MDKLSRQQESPSAKTAEKKRRRPPLACEQCRKRKIRCDRNVPCGHCIRANIPSCTYAPVHIPAWRAKKVVDPLVAANWAATSPNSPTVDEKASSSAGTGIGMGMGRSIRPAGTELQHTSEADSAPVLPAATTSPPSRLSSNPASSSGASNVDWLVARVQELEEKLARVVLINDCQDGIANKGRVESQEMIAPTQGLVAKSRYFGQSHWMHGLDLFPLEFDIIARDEVEKGDLSSSLAKCKTLGRKIKKNRVKKPLSSTDMGTQIPSRQLADQLVENYLRTFEGVFRIVHVPTFRSDYERYWQNPAASNESFVILLQLYVVDAPPEKKRVNITGVQILCLLTLAKSTCSVGHDMSWIMAGTLVRKAMFLGLHRDPKHLGGMTIYRAEIHRRLWATVLELNMQFSFEAGGAPLISTAHYDTQPPANLNDDELSDDKDGDKPAGHPSDVPTQTSVQRALVSTIPLRINLINHINNNRPGDAYEETLRFNSSLTKACRAMTQLLTSLRNKPDSPVRSFHISVAEMFLYRCFHSLHQPVIVRYVDDARFFFSRKMCLDSALKLLHIWGLPDAWVPTTAAGSASDDDDDDVMDRDLKRLITNGTGIFRNIASQAMLIITIELLHRKTGEATSLGYLPTVGGSDLHARLVAAQAWNLARARAGETNTKGIIFIRACLAHVDALEAGLDSKEKVKSIFQAATEVSRQCWEILKEVAEREGLPASAWEDEVVVADMEYASTMAIDWMQVWDDMQGMMTWPQWDTETAAAAGAGFALGLDNDVGNDAAASAAIVTSMDPLGFGQFP</sequence>
<keyword evidence="5" id="KW-0804">Transcription</keyword>
<name>A0ABR0SXS2_9HYPO</name>
<evidence type="ECO:0000256" key="3">
    <source>
        <dbReference type="ARBA" id="ARBA00023015"/>
    </source>
</evidence>
<keyword evidence="2" id="KW-0862">Zinc</keyword>
<dbReference type="InterPro" id="IPR051430">
    <property type="entry name" value="Fungal_TF_Env_Response"/>
</dbReference>
<dbReference type="SMART" id="SM00906">
    <property type="entry name" value="Fungal_trans"/>
    <property type="match status" value="1"/>
</dbReference>
<dbReference type="InterPro" id="IPR036864">
    <property type="entry name" value="Zn2-C6_fun-type_DNA-bd_sf"/>
</dbReference>
<feature type="region of interest" description="Disordered" evidence="7">
    <location>
        <begin position="80"/>
        <end position="148"/>
    </location>
</feature>
<feature type="region of interest" description="Disordered" evidence="7">
    <location>
        <begin position="415"/>
        <end position="451"/>
    </location>
</feature>
<dbReference type="PROSITE" id="PS00463">
    <property type="entry name" value="ZN2_CY6_FUNGAL_1"/>
    <property type="match status" value="1"/>
</dbReference>
<dbReference type="SUPFAM" id="SSF57701">
    <property type="entry name" value="Zn2/Cys6 DNA-binding domain"/>
    <property type="match status" value="1"/>
</dbReference>
<keyword evidence="1" id="KW-0479">Metal-binding</keyword>
<dbReference type="PANTHER" id="PTHR31944">
    <property type="entry name" value="HEME-RESPONSIVE ZINC FINGER TRANSCRIPTION FACTOR HAP1"/>
    <property type="match status" value="1"/>
</dbReference>